<protein>
    <submittedName>
        <fullName evidence="1">Uncharacterized protein</fullName>
    </submittedName>
</protein>
<organism evidence="1">
    <name type="scientific">marine sediment metagenome</name>
    <dbReference type="NCBI Taxonomy" id="412755"/>
    <lineage>
        <taxon>unclassified sequences</taxon>
        <taxon>metagenomes</taxon>
        <taxon>ecological metagenomes</taxon>
    </lineage>
</organism>
<dbReference type="AlphaFoldDB" id="A0A0F8XAF0"/>
<proteinExistence type="predicted"/>
<feature type="non-terminal residue" evidence="1">
    <location>
        <position position="75"/>
    </location>
</feature>
<dbReference type="EMBL" id="LAZR01064230">
    <property type="protein sequence ID" value="KKK57935.1"/>
    <property type="molecule type" value="Genomic_DNA"/>
</dbReference>
<name>A0A0F8XAF0_9ZZZZ</name>
<accession>A0A0F8XAF0</accession>
<comment type="caution">
    <text evidence="1">The sequence shown here is derived from an EMBL/GenBank/DDBJ whole genome shotgun (WGS) entry which is preliminary data.</text>
</comment>
<gene>
    <name evidence="1" type="ORF">LCGC14_3049490</name>
</gene>
<reference evidence="1" key="1">
    <citation type="journal article" date="2015" name="Nature">
        <title>Complex archaea that bridge the gap between prokaryotes and eukaryotes.</title>
        <authorList>
            <person name="Spang A."/>
            <person name="Saw J.H."/>
            <person name="Jorgensen S.L."/>
            <person name="Zaremba-Niedzwiedzka K."/>
            <person name="Martijn J."/>
            <person name="Lind A.E."/>
            <person name="van Eijk R."/>
            <person name="Schleper C."/>
            <person name="Guy L."/>
            <person name="Ettema T.J."/>
        </authorList>
    </citation>
    <scope>NUCLEOTIDE SEQUENCE</scope>
</reference>
<sequence length="75" mass="8522">MGEAKDKKDSEAVATMVIVTGDERMAVAQLLDAEPTKGYEDRRKRRRVRKAFGIVPKVDVFKKFIPIDDNRSVVE</sequence>
<evidence type="ECO:0000313" key="1">
    <source>
        <dbReference type="EMBL" id="KKK57935.1"/>
    </source>
</evidence>